<accession>A0A6M3LM66</accession>
<name>A0A6M3LM66_9ZZZZ</name>
<evidence type="ECO:0000313" key="1">
    <source>
        <dbReference type="EMBL" id="QJA96447.1"/>
    </source>
</evidence>
<dbReference type="EMBL" id="MT143401">
    <property type="protein sequence ID" value="QJA96447.1"/>
    <property type="molecule type" value="Genomic_DNA"/>
</dbReference>
<proteinExistence type="predicted"/>
<gene>
    <name evidence="1" type="ORF">MM415B08653_0007</name>
</gene>
<reference evidence="1" key="1">
    <citation type="submission" date="2020-03" db="EMBL/GenBank/DDBJ databases">
        <title>The deep terrestrial virosphere.</title>
        <authorList>
            <person name="Holmfeldt K."/>
            <person name="Nilsson E."/>
            <person name="Simone D."/>
            <person name="Lopez-Fernandez M."/>
            <person name="Wu X."/>
            <person name="de Brujin I."/>
            <person name="Lundin D."/>
            <person name="Andersson A."/>
            <person name="Bertilsson S."/>
            <person name="Dopson M."/>
        </authorList>
    </citation>
    <scope>NUCLEOTIDE SEQUENCE</scope>
    <source>
        <strain evidence="1">MM415B08653</strain>
    </source>
</reference>
<sequence>MLYHIYTEDKPNLADLASKHFEGFTILKGIGYWQGEPEPCAVIEIIDDKNAWVDINALALLIKQENKQQAVLITQTSLDRNILV</sequence>
<organism evidence="1">
    <name type="scientific">viral metagenome</name>
    <dbReference type="NCBI Taxonomy" id="1070528"/>
    <lineage>
        <taxon>unclassified sequences</taxon>
        <taxon>metagenomes</taxon>
        <taxon>organismal metagenomes</taxon>
    </lineage>
</organism>
<protein>
    <submittedName>
        <fullName evidence="1">Uncharacterized protein</fullName>
    </submittedName>
</protein>
<dbReference type="AlphaFoldDB" id="A0A6M3LM66"/>